<evidence type="ECO:0000313" key="2">
    <source>
        <dbReference type="EMBL" id="ENZ75891.1"/>
    </source>
</evidence>
<evidence type="ECO:0000313" key="3">
    <source>
        <dbReference type="Proteomes" id="UP000013280"/>
    </source>
</evidence>
<proteinExistence type="predicted"/>
<reference evidence="2 3" key="1">
    <citation type="journal article" date="2013" name="Genome Announc.">
        <title>Draft Genome Sequence for Ralstonia sp. Strain OR214, a Bacterium with Potential for Bioremediation.</title>
        <authorList>
            <person name="Utturkar S.M."/>
            <person name="Bollmann A."/>
            <person name="Brzoska R.M."/>
            <person name="Klingeman D.M."/>
            <person name="Epstein S.E."/>
            <person name="Palumbo A.V."/>
            <person name="Brown S.D."/>
        </authorList>
    </citation>
    <scope>NUCLEOTIDE SEQUENCE [LARGE SCALE GENOMIC DNA]</scope>
    <source>
        <strain evidence="2 3">OR214</strain>
    </source>
</reference>
<feature type="compositionally biased region" description="Low complexity" evidence="1">
    <location>
        <begin position="18"/>
        <end position="32"/>
    </location>
</feature>
<name>R0CGB4_RALPI</name>
<dbReference type="EMBL" id="APMQ01000013">
    <property type="protein sequence ID" value="ENZ75891.1"/>
    <property type="molecule type" value="Genomic_DNA"/>
</dbReference>
<accession>R0CGB4</accession>
<sequence length="288" mass="30240">MNGSTGGTGNGRTEARPARSGSANGSSNGDSRNGPRRLWKRMDSTSAPAGSSPSRSTAGDDSRCAWAGRNNQMALSPAWANTCSLRSSPGRARFSQTSTPPKALLRRTCSAAHRRSAGLSARTHTICSGEKSQPTSLTAFGRCGGAISAMRPAPVHSVDNVGRSNRHSPIPDCGHSSSVNPPRGQPPPGNSAFSDSYPVVRTRPPPRARQPALHNAGCSVSGNGAVEAFGAGERNLDTSRTAGAWHFATSSAMKRDEDNANMETPKQADEYCMNIQYHSFPSTRASFA</sequence>
<dbReference type="AlphaFoldDB" id="R0CGB4"/>
<organism evidence="2 3">
    <name type="scientific">Ralstonia pickettii OR214</name>
    <dbReference type="NCBI Taxonomy" id="1264675"/>
    <lineage>
        <taxon>Bacteria</taxon>
        <taxon>Pseudomonadati</taxon>
        <taxon>Pseudomonadota</taxon>
        <taxon>Betaproteobacteria</taxon>
        <taxon>Burkholderiales</taxon>
        <taxon>Burkholderiaceae</taxon>
        <taxon>Ralstonia</taxon>
    </lineage>
</organism>
<feature type="compositionally biased region" description="Polar residues" evidence="1">
    <location>
        <begin position="44"/>
        <end position="57"/>
    </location>
</feature>
<feature type="region of interest" description="Disordered" evidence="1">
    <location>
        <begin position="1"/>
        <end position="64"/>
    </location>
</feature>
<feature type="compositionally biased region" description="Gly residues" evidence="1">
    <location>
        <begin position="1"/>
        <end position="10"/>
    </location>
</feature>
<feature type="region of interest" description="Disordered" evidence="1">
    <location>
        <begin position="155"/>
        <end position="217"/>
    </location>
</feature>
<gene>
    <name evidence="2" type="ORF">OR214_04009</name>
</gene>
<evidence type="ECO:0000256" key="1">
    <source>
        <dbReference type="SAM" id="MobiDB-lite"/>
    </source>
</evidence>
<comment type="caution">
    <text evidence="2">The sequence shown here is derived from an EMBL/GenBank/DDBJ whole genome shotgun (WGS) entry which is preliminary data.</text>
</comment>
<protein>
    <submittedName>
        <fullName evidence="2">Uncharacterized protein</fullName>
    </submittedName>
</protein>
<dbReference type="Proteomes" id="UP000013280">
    <property type="component" value="Unassembled WGS sequence"/>
</dbReference>